<dbReference type="GO" id="GO:0005829">
    <property type="term" value="C:cytosol"/>
    <property type="evidence" value="ECO:0007669"/>
    <property type="project" value="UniProtKB-SubCell"/>
</dbReference>
<keyword evidence="3" id="KW-0963">Cytoplasm</keyword>
<evidence type="ECO:0000256" key="7">
    <source>
        <dbReference type="ARBA" id="ARBA00044356"/>
    </source>
</evidence>
<dbReference type="InterPro" id="IPR000649">
    <property type="entry name" value="IF-2B-related"/>
</dbReference>
<feature type="compositionally biased region" description="Basic and acidic residues" evidence="10">
    <location>
        <begin position="30"/>
        <end position="42"/>
    </location>
</feature>
<accession>A0A5C3MEA6</accession>
<dbReference type="PANTHER" id="PTHR10233:SF14">
    <property type="entry name" value="TRANSLATION INITIATION FACTOR EIF-2B SUBUNIT DELTA"/>
    <property type="match status" value="1"/>
</dbReference>
<dbReference type="OrthoDB" id="10254737at2759"/>
<dbReference type="GO" id="GO:0003743">
    <property type="term" value="F:translation initiation factor activity"/>
    <property type="evidence" value="ECO:0007669"/>
    <property type="project" value="UniProtKB-KW"/>
</dbReference>
<evidence type="ECO:0000256" key="10">
    <source>
        <dbReference type="SAM" id="MobiDB-lite"/>
    </source>
</evidence>
<dbReference type="InterPro" id="IPR037171">
    <property type="entry name" value="NagB/RpiA_transferase-like"/>
</dbReference>
<dbReference type="AlphaFoldDB" id="A0A5C3MEA6"/>
<evidence type="ECO:0000313" key="11">
    <source>
        <dbReference type="EMBL" id="TFK43237.1"/>
    </source>
</evidence>
<reference evidence="11 12" key="1">
    <citation type="journal article" date="2019" name="Nat. Ecol. Evol.">
        <title>Megaphylogeny resolves global patterns of mushroom evolution.</title>
        <authorList>
            <person name="Varga T."/>
            <person name="Krizsan K."/>
            <person name="Foldi C."/>
            <person name="Dima B."/>
            <person name="Sanchez-Garcia M."/>
            <person name="Sanchez-Ramirez S."/>
            <person name="Szollosi G.J."/>
            <person name="Szarkandi J.G."/>
            <person name="Papp V."/>
            <person name="Albert L."/>
            <person name="Andreopoulos W."/>
            <person name="Angelini C."/>
            <person name="Antonin V."/>
            <person name="Barry K.W."/>
            <person name="Bougher N.L."/>
            <person name="Buchanan P."/>
            <person name="Buyck B."/>
            <person name="Bense V."/>
            <person name="Catcheside P."/>
            <person name="Chovatia M."/>
            <person name="Cooper J."/>
            <person name="Damon W."/>
            <person name="Desjardin D."/>
            <person name="Finy P."/>
            <person name="Geml J."/>
            <person name="Haridas S."/>
            <person name="Hughes K."/>
            <person name="Justo A."/>
            <person name="Karasinski D."/>
            <person name="Kautmanova I."/>
            <person name="Kiss B."/>
            <person name="Kocsube S."/>
            <person name="Kotiranta H."/>
            <person name="LaButti K.M."/>
            <person name="Lechner B.E."/>
            <person name="Liimatainen K."/>
            <person name="Lipzen A."/>
            <person name="Lukacs Z."/>
            <person name="Mihaltcheva S."/>
            <person name="Morgado L.N."/>
            <person name="Niskanen T."/>
            <person name="Noordeloos M.E."/>
            <person name="Ohm R.A."/>
            <person name="Ortiz-Santana B."/>
            <person name="Ovrebo C."/>
            <person name="Racz N."/>
            <person name="Riley R."/>
            <person name="Savchenko A."/>
            <person name="Shiryaev A."/>
            <person name="Soop K."/>
            <person name="Spirin V."/>
            <person name="Szebenyi C."/>
            <person name="Tomsovsky M."/>
            <person name="Tulloss R.E."/>
            <person name="Uehling J."/>
            <person name="Grigoriev I.V."/>
            <person name="Vagvolgyi C."/>
            <person name="Papp T."/>
            <person name="Martin F.M."/>
            <person name="Miettinen O."/>
            <person name="Hibbett D.S."/>
            <person name="Nagy L.G."/>
        </authorList>
    </citation>
    <scope>NUCLEOTIDE SEQUENCE [LARGE SCALE GENOMIC DNA]</scope>
    <source>
        <strain evidence="11 12">CBS 166.37</strain>
    </source>
</reference>
<organism evidence="11 12">
    <name type="scientific">Crucibulum laeve</name>
    <dbReference type="NCBI Taxonomy" id="68775"/>
    <lineage>
        <taxon>Eukaryota</taxon>
        <taxon>Fungi</taxon>
        <taxon>Dikarya</taxon>
        <taxon>Basidiomycota</taxon>
        <taxon>Agaricomycotina</taxon>
        <taxon>Agaricomycetes</taxon>
        <taxon>Agaricomycetidae</taxon>
        <taxon>Agaricales</taxon>
        <taxon>Agaricineae</taxon>
        <taxon>Nidulariaceae</taxon>
        <taxon>Crucibulum</taxon>
    </lineage>
</organism>
<dbReference type="EMBL" id="ML213591">
    <property type="protein sequence ID" value="TFK43237.1"/>
    <property type="molecule type" value="Genomic_DNA"/>
</dbReference>
<evidence type="ECO:0000256" key="4">
    <source>
        <dbReference type="ARBA" id="ARBA00022540"/>
    </source>
</evidence>
<dbReference type="Gene3D" id="3.40.50.10470">
    <property type="entry name" value="Translation initiation factor eif-2b, domain 2"/>
    <property type="match status" value="1"/>
</dbReference>
<gene>
    <name evidence="11" type="ORF">BDQ12DRAFT_718474</name>
</gene>
<sequence>MPVPTIADPGPSVAPGGSKPPAQPSQKSMTKAERRELQEKQRAAKLAQKQQPAGSMAPKNKPPTTPKKAAFGETGGVKHHGLVPKDVHANAVADDKTSGKPISRGLQIFSHFGLPKPIGHTVKGDIHPEIIRLGLLFSEFKICGANARAIATLTTFKKVIHEYTTPAHNTLSRHLMTHLSPQITHLVSARPMSVTMGNAIRQLKLDISAVDIDMVEADAKTHLNHQIDNYIRDRIILAGEVITGLAGKKIKDGDVILTYARSSIVEKVLLHAREMGKRFSVIVVDSPPLLEGKILLKNLTSAGIPCTYALLPAISSLLTEASTVFIGAHSIFSNGAVYSRAGTALVAMMAKGHGVAVVVCCETYKFSEGVMVDGFGKNELAPSRVTRSTGDAKAVSPALNLETLNPLYDLTPPTFITAVVTEVGLIPPSSVSSIPLALGRTL</sequence>
<evidence type="ECO:0000256" key="1">
    <source>
        <dbReference type="ARBA" id="ARBA00004514"/>
    </source>
</evidence>
<evidence type="ECO:0000256" key="9">
    <source>
        <dbReference type="RuleBase" id="RU003814"/>
    </source>
</evidence>
<dbReference type="Proteomes" id="UP000308652">
    <property type="component" value="Unassembled WGS sequence"/>
</dbReference>
<evidence type="ECO:0000256" key="2">
    <source>
        <dbReference type="ARBA" id="ARBA00007251"/>
    </source>
</evidence>
<dbReference type="InterPro" id="IPR042529">
    <property type="entry name" value="IF_2B-like_C"/>
</dbReference>
<proteinExistence type="inferred from homology"/>
<comment type="similarity">
    <text evidence="2 9">Belongs to the eIF-2B alpha/beta/delta subunits family.</text>
</comment>
<dbReference type="STRING" id="68775.A0A5C3MEA6"/>
<protein>
    <recommendedName>
        <fullName evidence="6">Translation initiation factor eIF2B subunit delta</fullName>
    </recommendedName>
    <alternativeName>
        <fullName evidence="7">eIF2B GDP-GTP exchange factor subunit delta</fullName>
    </alternativeName>
</protein>
<keyword evidence="5" id="KW-0648">Protein biosynthesis</keyword>
<evidence type="ECO:0000313" key="12">
    <source>
        <dbReference type="Proteomes" id="UP000308652"/>
    </source>
</evidence>
<evidence type="ECO:0000256" key="3">
    <source>
        <dbReference type="ARBA" id="ARBA00022490"/>
    </source>
</evidence>
<evidence type="ECO:0000256" key="5">
    <source>
        <dbReference type="ARBA" id="ARBA00022917"/>
    </source>
</evidence>
<keyword evidence="4 11" id="KW-0396">Initiation factor</keyword>
<evidence type="ECO:0000256" key="8">
    <source>
        <dbReference type="ARBA" id="ARBA00046432"/>
    </source>
</evidence>
<feature type="region of interest" description="Disordered" evidence="10">
    <location>
        <begin position="1"/>
        <end position="81"/>
    </location>
</feature>
<dbReference type="PANTHER" id="PTHR10233">
    <property type="entry name" value="TRANSLATION INITIATION FACTOR EIF-2B"/>
    <property type="match status" value="1"/>
</dbReference>
<evidence type="ECO:0000256" key="6">
    <source>
        <dbReference type="ARBA" id="ARBA00044147"/>
    </source>
</evidence>
<comment type="subunit">
    <text evidence="8">Component of the translation initiation factor 2B (eIF2B) complex which is a heterodecamer of two sets of five different subunits: alpha, beta, gamma, delta and epsilon. Subunits alpha, beta and delta comprise a regulatory subcomplex and subunits epsilon and gamma comprise a catalytic subcomplex. Within the complex, the hexameric regulatory complex resides at the center, with the two heterodimeric catalytic subcomplexes bound on opposite sides.</text>
</comment>
<keyword evidence="12" id="KW-1185">Reference proteome</keyword>
<name>A0A5C3MEA6_9AGAR</name>
<dbReference type="SUPFAM" id="SSF100950">
    <property type="entry name" value="NagB/RpiA/CoA transferase-like"/>
    <property type="match status" value="1"/>
</dbReference>
<comment type="subcellular location">
    <subcellularLocation>
        <location evidence="1">Cytoplasm</location>
        <location evidence="1">Cytosol</location>
    </subcellularLocation>
</comment>
<dbReference type="Pfam" id="PF01008">
    <property type="entry name" value="IF-2B"/>
    <property type="match status" value="1"/>
</dbReference>